<evidence type="ECO:0000256" key="8">
    <source>
        <dbReference type="ARBA" id="ARBA00023136"/>
    </source>
</evidence>
<feature type="domain" description="ABC transporter" evidence="9">
    <location>
        <begin position="14"/>
        <end position="251"/>
    </location>
</feature>
<reference evidence="10 11" key="1">
    <citation type="submission" date="2020-07" db="EMBL/GenBank/DDBJ databases">
        <title>Vallitalea guaymasensis genome.</title>
        <authorList>
            <person name="Postec A."/>
        </authorList>
    </citation>
    <scope>NUCLEOTIDE SEQUENCE [LARGE SCALE GENOMIC DNA]</scope>
    <source>
        <strain evidence="10 11">Ra1766G1</strain>
    </source>
</reference>
<proteinExistence type="predicted"/>
<name>A0A8J8SEL4_9FIRM</name>
<keyword evidence="2" id="KW-0813">Transport</keyword>
<dbReference type="PANTHER" id="PTHR43790">
    <property type="entry name" value="CARBOHYDRATE TRANSPORT ATP-BINDING PROTEIN MG119-RELATED"/>
    <property type="match status" value="1"/>
</dbReference>
<dbReference type="PROSITE" id="PS00211">
    <property type="entry name" value="ABC_TRANSPORTER_1"/>
    <property type="match status" value="1"/>
</dbReference>
<dbReference type="EMBL" id="CP058561">
    <property type="protein sequence ID" value="QUH32063.1"/>
    <property type="molecule type" value="Genomic_DNA"/>
</dbReference>
<dbReference type="Gene3D" id="3.40.50.300">
    <property type="entry name" value="P-loop containing nucleotide triphosphate hydrolases"/>
    <property type="match status" value="2"/>
</dbReference>
<evidence type="ECO:0000256" key="3">
    <source>
        <dbReference type="ARBA" id="ARBA00022475"/>
    </source>
</evidence>
<organism evidence="10 11">
    <name type="scientific">Vallitalea guaymasensis</name>
    <dbReference type="NCBI Taxonomy" id="1185412"/>
    <lineage>
        <taxon>Bacteria</taxon>
        <taxon>Bacillati</taxon>
        <taxon>Bacillota</taxon>
        <taxon>Clostridia</taxon>
        <taxon>Lachnospirales</taxon>
        <taxon>Vallitaleaceae</taxon>
        <taxon>Vallitalea</taxon>
    </lineage>
</organism>
<dbReference type="GO" id="GO:0016887">
    <property type="term" value="F:ATP hydrolysis activity"/>
    <property type="evidence" value="ECO:0007669"/>
    <property type="project" value="InterPro"/>
</dbReference>
<keyword evidence="7" id="KW-1278">Translocase</keyword>
<dbReference type="FunFam" id="3.40.50.300:FF:000127">
    <property type="entry name" value="Ribose import ATP-binding protein RbsA"/>
    <property type="match status" value="1"/>
</dbReference>
<evidence type="ECO:0000256" key="6">
    <source>
        <dbReference type="ARBA" id="ARBA00022840"/>
    </source>
</evidence>
<keyword evidence="5" id="KW-0547">Nucleotide-binding</keyword>
<evidence type="ECO:0000256" key="5">
    <source>
        <dbReference type="ARBA" id="ARBA00022741"/>
    </source>
</evidence>
<evidence type="ECO:0000313" key="11">
    <source>
        <dbReference type="Proteomes" id="UP000677305"/>
    </source>
</evidence>
<dbReference type="GO" id="GO:0005524">
    <property type="term" value="F:ATP binding"/>
    <property type="evidence" value="ECO:0007669"/>
    <property type="project" value="UniProtKB-KW"/>
</dbReference>
<keyword evidence="11" id="KW-1185">Reference proteome</keyword>
<keyword evidence="8" id="KW-0472">Membrane</keyword>
<evidence type="ECO:0000256" key="7">
    <source>
        <dbReference type="ARBA" id="ARBA00022967"/>
    </source>
</evidence>
<dbReference type="SMART" id="SM00382">
    <property type="entry name" value="AAA"/>
    <property type="match status" value="2"/>
</dbReference>
<sequence>MRKWGYVLAGKVALEVKNVSKRFPGTLAVDNVSVEFHQGEVHALMGENGAGKSTLMKMIAGSYNDYTGDILIDGEEKLLHTPSISKKNGIGMIYQELSLARPISIAENILVGRLPVKYGVVLDKSKMIKEAKKCLATVKLESLDPEKNISEISQHQAQLVEIAKVMGNNPNILVFDEPTSALSREEVEMLFNIITDLKNKGMAIIYISHHIPEIFRIADRVTVMRDGKKIDTRSIDDVKPEELVQMMVGKTIDKFYSKRKGKIGDTYLEVQDLTRYGFVHNISFKARKGEILGFMGLSGAGRTELARCIVGIDPIDKGKVIKDGEDVTPKNYDDGINKGFAYLSEDRKSQGLFLRLTNEENILSALIPEYSRSGIYKRSNAGNIVMEQIEKLKVSPPNPKVGVGSLSGGNQQKILLGKWLATEPDVLILDEPTRGVDVGAKQVIHDVVTQLADNGTTVLLMTSDLPELVGLSDRAYVIRGGHMIGEIGKEKLTEETALLAANGEGSVCDVC</sequence>
<dbReference type="InterPro" id="IPR027417">
    <property type="entry name" value="P-loop_NTPase"/>
</dbReference>
<dbReference type="PANTHER" id="PTHR43790:SF9">
    <property type="entry name" value="GALACTOFURANOSE TRANSPORTER ATP-BINDING PROTEIN YTFR"/>
    <property type="match status" value="1"/>
</dbReference>
<dbReference type="Proteomes" id="UP000677305">
    <property type="component" value="Chromosome"/>
</dbReference>
<keyword evidence="4" id="KW-0677">Repeat</keyword>
<dbReference type="PROSITE" id="PS50893">
    <property type="entry name" value="ABC_TRANSPORTER_2"/>
    <property type="match status" value="2"/>
</dbReference>
<keyword evidence="6 10" id="KW-0067">ATP-binding</keyword>
<dbReference type="InterPro" id="IPR003439">
    <property type="entry name" value="ABC_transporter-like_ATP-bd"/>
</dbReference>
<dbReference type="InterPro" id="IPR003593">
    <property type="entry name" value="AAA+_ATPase"/>
</dbReference>
<evidence type="ECO:0000256" key="2">
    <source>
        <dbReference type="ARBA" id="ARBA00022448"/>
    </source>
</evidence>
<protein>
    <submittedName>
        <fullName evidence="10">Sugar ABC transporter ATP-binding protein</fullName>
    </submittedName>
</protein>
<dbReference type="KEGG" id="vgu:HYG85_18930"/>
<gene>
    <name evidence="10" type="ORF">HYG85_18930</name>
</gene>
<feature type="domain" description="ABC transporter" evidence="9">
    <location>
        <begin position="261"/>
        <end position="505"/>
    </location>
</feature>
<evidence type="ECO:0000313" key="10">
    <source>
        <dbReference type="EMBL" id="QUH32063.1"/>
    </source>
</evidence>
<dbReference type="InterPro" id="IPR050107">
    <property type="entry name" value="ABC_carbohydrate_import_ATPase"/>
</dbReference>
<dbReference type="CDD" id="cd03215">
    <property type="entry name" value="ABC_Carb_Monos_II"/>
    <property type="match status" value="1"/>
</dbReference>
<keyword evidence="3" id="KW-1003">Cell membrane</keyword>
<evidence type="ECO:0000256" key="1">
    <source>
        <dbReference type="ARBA" id="ARBA00004202"/>
    </source>
</evidence>
<dbReference type="CDD" id="cd03216">
    <property type="entry name" value="ABC_Carb_Monos_I"/>
    <property type="match status" value="1"/>
</dbReference>
<dbReference type="Pfam" id="PF00005">
    <property type="entry name" value="ABC_tran"/>
    <property type="match status" value="2"/>
</dbReference>
<evidence type="ECO:0000259" key="9">
    <source>
        <dbReference type="PROSITE" id="PS50893"/>
    </source>
</evidence>
<comment type="subcellular location">
    <subcellularLocation>
        <location evidence="1">Cell membrane</location>
        <topology evidence="1">Peripheral membrane protein</topology>
    </subcellularLocation>
</comment>
<dbReference type="InterPro" id="IPR017871">
    <property type="entry name" value="ABC_transporter-like_CS"/>
</dbReference>
<dbReference type="SUPFAM" id="SSF52540">
    <property type="entry name" value="P-loop containing nucleoside triphosphate hydrolases"/>
    <property type="match status" value="2"/>
</dbReference>
<dbReference type="GO" id="GO:0005886">
    <property type="term" value="C:plasma membrane"/>
    <property type="evidence" value="ECO:0007669"/>
    <property type="project" value="UniProtKB-SubCell"/>
</dbReference>
<accession>A0A8J8SEL4</accession>
<evidence type="ECO:0000256" key="4">
    <source>
        <dbReference type="ARBA" id="ARBA00022737"/>
    </source>
</evidence>
<dbReference type="AlphaFoldDB" id="A0A8J8SEL4"/>